<dbReference type="OrthoDB" id="1489248at2"/>
<evidence type="ECO:0008006" key="4">
    <source>
        <dbReference type="Google" id="ProtNLM"/>
    </source>
</evidence>
<gene>
    <name evidence="2" type="ORF">EV195_10734</name>
</gene>
<dbReference type="EMBL" id="SLXM01000007">
    <property type="protein sequence ID" value="TCP23869.1"/>
    <property type="molecule type" value="Genomic_DNA"/>
</dbReference>
<keyword evidence="3" id="KW-1185">Reference proteome</keyword>
<feature type="chain" id="PRO_5020532982" description="Aspartyl-tRNA synthetase" evidence="1">
    <location>
        <begin position="20"/>
        <end position="234"/>
    </location>
</feature>
<accession>A0A4R2NPW1</accession>
<dbReference type="Proteomes" id="UP000294564">
    <property type="component" value="Unassembled WGS sequence"/>
</dbReference>
<sequence>MNKIILLLVASLFLSFSYAQELTGKQLLANAIQYHDPNGNWETFKGTLKVTMTIPEKPNRNSEIKIDLPNEYFYVKATRGENTTEYTVDRGVCKITFNGVENPSEAILKEHKLSCDRANLFKNYYTYLYGLPMKLKDNGTNIHEKVEKRTFKGKEYLVLKVTYDESVGKDTWYFYFNPKTYAMEVYQFFKEAKDSGEYILLSDETTINGIKMPKVRAWYYNKNDGYLGTDTLVK</sequence>
<name>A0A4R2NPW1_9FLAO</name>
<evidence type="ECO:0000313" key="3">
    <source>
        <dbReference type="Proteomes" id="UP000294564"/>
    </source>
</evidence>
<organism evidence="2 3">
    <name type="scientific">Tenacibaculum skagerrakense</name>
    <dbReference type="NCBI Taxonomy" id="186571"/>
    <lineage>
        <taxon>Bacteria</taxon>
        <taxon>Pseudomonadati</taxon>
        <taxon>Bacteroidota</taxon>
        <taxon>Flavobacteriia</taxon>
        <taxon>Flavobacteriales</taxon>
        <taxon>Flavobacteriaceae</taxon>
        <taxon>Tenacibaculum</taxon>
    </lineage>
</organism>
<dbReference type="Pfam" id="PF20113">
    <property type="entry name" value="DUF6503"/>
    <property type="match status" value="1"/>
</dbReference>
<reference evidence="2 3" key="1">
    <citation type="submission" date="2019-03" db="EMBL/GenBank/DDBJ databases">
        <title>Genomic Encyclopedia of Type Strains, Phase IV (KMG-IV): sequencing the most valuable type-strain genomes for metagenomic binning, comparative biology and taxonomic classification.</title>
        <authorList>
            <person name="Goeker M."/>
        </authorList>
    </citation>
    <scope>NUCLEOTIDE SEQUENCE [LARGE SCALE GENOMIC DNA]</scope>
    <source>
        <strain evidence="2 3">DSM 14836</strain>
    </source>
</reference>
<comment type="caution">
    <text evidence="2">The sequence shown here is derived from an EMBL/GenBank/DDBJ whole genome shotgun (WGS) entry which is preliminary data.</text>
</comment>
<proteinExistence type="predicted"/>
<dbReference type="AlphaFoldDB" id="A0A4R2NPW1"/>
<protein>
    <recommendedName>
        <fullName evidence="4">Aspartyl-tRNA synthetase</fullName>
    </recommendedName>
</protein>
<keyword evidence="1" id="KW-0732">Signal</keyword>
<evidence type="ECO:0000256" key="1">
    <source>
        <dbReference type="SAM" id="SignalP"/>
    </source>
</evidence>
<dbReference type="InterPro" id="IPR045444">
    <property type="entry name" value="DUF6503"/>
</dbReference>
<dbReference type="RefSeq" id="WP_132795146.1">
    <property type="nucleotide sequence ID" value="NZ_SLXM01000007.1"/>
</dbReference>
<feature type="signal peptide" evidence="1">
    <location>
        <begin position="1"/>
        <end position="19"/>
    </location>
</feature>
<evidence type="ECO:0000313" key="2">
    <source>
        <dbReference type="EMBL" id="TCP23869.1"/>
    </source>
</evidence>